<dbReference type="InterPro" id="IPR039426">
    <property type="entry name" value="TonB-dep_rcpt-like"/>
</dbReference>
<dbReference type="InterPro" id="IPR012910">
    <property type="entry name" value="Plug_dom"/>
</dbReference>
<reference evidence="10" key="1">
    <citation type="submission" date="2023-03" db="EMBL/GenBank/DDBJ databases">
        <title>Andean soil-derived lignocellulolytic bacterial consortium as a source of novel taxa and putative plastic-active enzymes.</title>
        <authorList>
            <person name="Diaz-Garcia L."/>
            <person name="Chuvochina M."/>
            <person name="Feuerriegel G."/>
            <person name="Bunk B."/>
            <person name="Sproer C."/>
            <person name="Streit W.R."/>
            <person name="Rodriguez L.M."/>
            <person name="Overmann J."/>
            <person name="Jimenez D.J."/>
        </authorList>
    </citation>
    <scope>NUCLEOTIDE SEQUENCE</scope>
    <source>
        <strain evidence="10">MAG 7</strain>
    </source>
</reference>
<dbReference type="NCBIfam" id="TIGR04056">
    <property type="entry name" value="OMP_RagA_SusC"/>
    <property type="match status" value="1"/>
</dbReference>
<evidence type="ECO:0000313" key="11">
    <source>
        <dbReference type="Proteomes" id="UP001220610"/>
    </source>
</evidence>
<dbReference type="SUPFAM" id="SSF56935">
    <property type="entry name" value="Porins"/>
    <property type="match status" value="1"/>
</dbReference>
<keyword evidence="3 7" id="KW-1134">Transmembrane beta strand</keyword>
<dbReference type="InterPro" id="IPR023996">
    <property type="entry name" value="TonB-dep_OMP_SusC/RagA"/>
</dbReference>
<proteinExistence type="inferred from homology"/>
<evidence type="ECO:0000256" key="7">
    <source>
        <dbReference type="PROSITE-ProRule" id="PRU01360"/>
    </source>
</evidence>
<comment type="similarity">
    <text evidence="7">Belongs to the TonB-dependent receptor family.</text>
</comment>
<evidence type="ECO:0000313" key="10">
    <source>
        <dbReference type="EMBL" id="WEK37309.1"/>
    </source>
</evidence>
<dbReference type="EMBL" id="CP119311">
    <property type="protein sequence ID" value="WEK37309.1"/>
    <property type="molecule type" value="Genomic_DNA"/>
</dbReference>
<evidence type="ECO:0000256" key="5">
    <source>
        <dbReference type="ARBA" id="ARBA00023136"/>
    </source>
</evidence>
<dbReference type="Gene3D" id="2.40.170.20">
    <property type="entry name" value="TonB-dependent receptor, beta-barrel domain"/>
    <property type="match status" value="1"/>
</dbReference>
<dbReference type="Pfam" id="PF07715">
    <property type="entry name" value="Plug"/>
    <property type="match status" value="1"/>
</dbReference>
<dbReference type="PROSITE" id="PS52016">
    <property type="entry name" value="TONB_DEPENDENT_REC_3"/>
    <property type="match status" value="1"/>
</dbReference>
<gene>
    <name evidence="10" type="ORF">P0Y53_07335</name>
</gene>
<dbReference type="SUPFAM" id="SSF49464">
    <property type="entry name" value="Carboxypeptidase regulatory domain-like"/>
    <property type="match status" value="1"/>
</dbReference>
<protein>
    <submittedName>
        <fullName evidence="10">SusC/RagA family TonB-linked outer membrane protein</fullName>
    </submittedName>
</protein>
<dbReference type="NCBIfam" id="TIGR04057">
    <property type="entry name" value="SusC_RagA_signa"/>
    <property type="match status" value="1"/>
</dbReference>
<dbReference type="Gene3D" id="2.170.130.10">
    <property type="entry name" value="TonB-dependent receptor, plug domain"/>
    <property type="match status" value="1"/>
</dbReference>
<keyword evidence="4 7" id="KW-0812">Transmembrane</keyword>
<evidence type="ECO:0000256" key="1">
    <source>
        <dbReference type="ARBA" id="ARBA00004571"/>
    </source>
</evidence>
<keyword evidence="2 7" id="KW-0813">Transport</keyword>
<organism evidence="10 11">
    <name type="scientific">Candidatus Pseudobacter hemicellulosilyticus</name>
    <dbReference type="NCBI Taxonomy" id="3121375"/>
    <lineage>
        <taxon>Bacteria</taxon>
        <taxon>Pseudomonadati</taxon>
        <taxon>Bacteroidota</taxon>
        <taxon>Chitinophagia</taxon>
        <taxon>Chitinophagales</taxon>
        <taxon>Chitinophagaceae</taxon>
        <taxon>Pseudobacter</taxon>
    </lineage>
</organism>
<dbReference type="GO" id="GO:0009279">
    <property type="term" value="C:cell outer membrane"/>
    <property type="evidence" value="ECO:0007669"/>
    <property type="project" value="UniProtKB-SubCell"/>
</dbReference>
<dbReference type="Gene3D" id="2.60.40.1120">
    <property type="entry name" value="Carboxypeptidase-like, regulatory domain"/>
    <property type="match status" value="1"/>
</dbReference>
<evidence type="ECO:0000259" key="9">
    <source>
        <dbReference type="Pfam" id="PF07715"/>
    </source>
</evidence>
<feature type="signal peptide" evidence="8">
    <location>
        <begin position="1"/>
        <end position="20"/>
    </location>
</feature>
<name>A0AAJ6BIX1_9BACT</name>
<keyword evidence="6 7" id="KW-0998">Cell outer membrane</keyword>
<evidence type="ECO:0000256" key="6">
    <source>
        <dbReference type="ARBA" id="ARBA00023237"/>
    </source>
</evidence>
<dbReference type="InterPro" id="IPR036942">
    <property type="entry name" value="Beta-barrel_TonB_sf"/>
</dbReference>
<evidence type="ECO:0000256" key="2">
    <source>
        <dbReference type="ARBA" id="ARBA00022448"/>
    </source>
</evidence>
<evidence type="ECO:0000256" key="4">
    <source>
        <dbReference type="ARBA" id="ARBA00022692"/>
    </source>
</evidence>
<evidence type="ECO:0000256" key="8">
    <source>
        <dbReference type="SAM" id="SignalP"/>
    </source>
</evidence>
<dbReference type="InterPro" id="IPR023997">
    <property type="entry name" value="TonB-dep_OMP_SusC/RagA_CS"/>
</dbReference>
<feature type="chain" id="PRO_5042575946" evidence="8">
    <location>
        <begin position="21"/>
        <end position="1051"/>
    </location>
</feature>
<dbReference type="InterPro" id="IPR037066">
    <property type="entry name" value="Plug_dom_sf"/>
</dbReference>
<dbReference type="InterPro" id="IPR008969">
    <property type="entry name" value="CarboxyPept-like_regulatory"/>
</dbReference>
<feature type="domain" description="TonB-dependent receptor plug" evidence="9">
    <location>
        <begin position="114"/>
        <end position="232"/>
    </location>
</feature>
<dbReference type="Proteomes" id="UP001220610">
    <property type="component" value="Chromosome"/>
</dbReference>
<evidence type="ECO:0000256" key="3">
    <source>
        <dbReference type="ARBA" id="ARBA00022452"/>
    </source>
</evidence>
<dbReference type="AlphaFoldDB" id="A0AAJ6BIX1"/>
<accession>A0AAJ6BIX1</accession>
<comment type="subcellular location">
    <subcellularLocation>
        <location evidence="1 7">Cell outer membrane</location>
        <topology evidence="1 7">Multi-pass membrane protein</topology>
    </subcellularLocation>
</comment>
<keyword evidence="8" id="KW-0732">Signal</keyword>
<sequence>MRKMLLLLLAVVLCIAQLQAQTRVITGKVTDDTGSPVPNASVIIKGTNTGTTTQSDGTYSIAVPQSSRILIISAVGYSPLELSIGARSVVDASLKARDKELQEVVVVGYGTARKKDVTGSIVSVKGAVVADKPVQSFEAALGGRAAGVQISVPNGVLNNPPVFRIRGTNSISLSSYPLIVVDGIPVFTGDQSSSSAAGNALAAINPNDIESMDIAKDAAAASIYGSRAANGVVFITTKKGKAGRARVNYSGWVGWTEAIRLPEVLNAREYTDMKNLALKNAGTFNDNPNDAITDTYFALTNDANGQPIDTRWFDYIYRTGVSHNHNINVSGANDNTSYYFSAGYTDQQGILKKNNFKRQNILFNIDQKVNKWFSVGGKINYSNEKNLASVSSGSLPGEAFATAGLGRVGIVLPPNISPYNNDGSYNATSGVIQPMNNRAGGFGYYNPVISLDLNRSNAEVNHVMGNAYGQIKPFSWLTYRSIYSMDYLYVDNDLFSHQLSGEGGSSTGSVSGIFYKAKRTVWTNTISLDHTFNDVHTVGLLGGIEEQRTNTSGFGINRTTVADPYFTNIQSTWGNNFSTGMALGQNYLYSQFASLKYNYDDKYYINGNVRQDEYSGLGFLNRKGTFYGISGGWEISNEAFWANTGLDKVLSSFRLRASYGKVGNIGGIGNFESYTTYAGGLYGGGATLNYNALGNVNLEWETSKKTDIGFQFGLFSERLTGEFSYYKNTVDGLILDVPQIPSAGIPGNSARMNVGSLYNKGVELTLNAQVITGKAFNWTSSFNIGINKNEVTALAPGLSSIVVTSPAGAATSESVSATLPGYSVGTLKVVKTGGVDPATGRRIFYDASGRAVYYNHVGAAWRYADGTQAPAITLNDGIPTFNAIPKQVGGWNNTFSYKGFELDVLLTYQLGFNIYYGTNAGLHDQRFWNNDRDILDHWEKDGDIAKWPKPVYGDNVSNGSTLPLDIHVFKGDFVKLRNVSLAYSLPKTLVEKYKLGSIRMYVSAQNLAMITDYPGSDPEVSANGNNASNPGVDRNQAGNARTITVGLNIGF</sequence>
<dbReference type="Pfam" id="PF13715">
    <property type="entry name" value="CarbopepD_reg_2"/>
    <property type="match status" value="1"/>
</dbReference>
<keyword evidence="5 7" id="KW-0472">Membrane</keyword>